<dbReference type="InterPro" id="IPR001114">
    <property type="entry name" value="Adenylosuccinate_synthetase"/>
</dbReference>
<feature type="binding site" description="in other chain" evidence="8">
    <location>
        <position position="240"/>
    </location>
    <ligand>
        <name>IMP</name>
        <dbReference type="ChEBI" id="CHEBI:58053"/>
        <note>ligand shared between dimeric partners</note>
    </ligand>
</feature>
<dbReference type="EMBL" id="JBHUHX010000048">
    <property type="protein sequence ID" value="MFD2113371.1"/>
    <property type="molecule type" value="Genomic_DNA"/>
</dbReference>
<keyword evidence="2 8" id="KW-0436">Ligase</keyword>
<evidence type="ECO:0000256" key="1">
    <source>
        <dbReference type="ARBA" id="ARBA00011738"/>
    </source>
</evidence>
<feature type="binding site" evidence="8">
    <location>
        <begin position="414"/>
        <end position="416"/>
    </location>
    <ligand>
        <name>GTP</name>
        <dbReference type="ChEBI" id="CHEBI:37565"/>
    </ligand>
</feature>
<comment type="subunit">
    <text evidence="1 8">Homodimer.</text>
</comment>
<feature type="binding site" evidence="8">
    <location>
        <position position="14"/>
    </location>
    <ligand>
        <name>Mg(2+)</name>
        <dbReference type="ChEBI" id="CHEBI:18420"/>
    </ligand>
</feature>
<dbReference type="InterPro" id="IPR033128">
    <property type="entry name" value="Adenylosuccin_syn_Lys_AS"/>
</dbReference>
<feature type="binding site" evidence="8">
    <location>
        <begin position="300"/>
        <end position="306"/>
    </location>
    <ligand>
        <name>substrate</name>
    </ligand>
</feature>
<dbReference type="NCBIfam" id="NF002223">
    <property type="entry name" value="PRK01117.1"/>
    <property type="match status" value="1"/>
</dbReference>
<evidence type="ECO:0000256" key="6">
    <source>
        <dbReference type="ARBA" id="ARBA00022842"/>
    </source>
</evidence>
<dbReference type="EC" id="6.3.4.4" evidence="8 10"/>
<feature type="binding site" description="in other chain" evidence="8">
    <location>
        <position position="225"/>
    </location>
    <ligand>
        <name>IMP</name>
        <dbReference type="ChEBI" id="CHEBI:58053"/>
        <note>ligand shared between dimeric partners</note>
    </ligand>
</feature>
<dbReference type="HAMAP" id="MF_00011">
    <property type="entry name" value="Adenylosucc_synth"/>
    <property type="match status" value="1"/>
</dbReference>
<keyword evidence="8" id="KW-0963">Cytoplasm</keyword>
<evidence type="ECO:0000256" key="2">
    <source>
        <dbReference type="ARBA" id="ARBA00022598"/>
    </source>
</evidence>
<dbReference type="InterPro" id="IPR027417">
    <property type="entry name" value="P-loop_NTPase"/>
</dbReference>
<dbReference type="InterPro" id="IPR042110">
    <property type="entry name" value="Adenylosuccinate_synth_dom2"/>
</dbReference>
<comment type="function">
    <text evidence="8">Plays an important role in the de novo pathway of purine nucleotide biosynthesis. Catalyzes the first committed step in the biosynthesis of AMP from IMP.</text>
</comment>
<dbReference type="SUPFAM" id="SSF52540">
    <property type="entry name" value="P-loop containing nucleoside triphosphate hydrolases"/>
    <property type="match status" value="1"/>
</dbReference>
<gene>
    <name evidence="8" type="primary">purA</name>
    <name evidence="11" type="ORF">ACFSJC_16095</name>
</gene>
<keyword evidence="12" id="KW-1185">Reference proteome</keyword>
<sequence length="431" mass="46490">MGNNVVVIGSQWGDEGKGKVVDLLTDRAAAVVRFQGGHNAGHTLVIDGAKTVLHLVPSGILRDGVRCLIGNGVVLSPQALFEELDMLERAGVPARERLGISAACPLILPYHIALDLARERARGSKAIGTTGRGIGPAYEDKTSRRGIRLGELLDAEHFAERLREVLEYHNFALEHYYKTDPVDYAAVLDEALIHAEALRPLVVDVPGLLHELREQGKDMLFEGAQGSLLDIDHGTYPYVTSSTTTAGGAASGSGIGPRDLDYVLGIVKAYTTRVGAGPFPTELMDADGDRLGTRGAEFGATTGRKRRCGWLDMVALKRSFAINSVTGICITKLDVLDGMETVKICTSYMLDGQEVTAPPVGADTFERCEPKYIECPGWQESTEGITSLDELPANARAYLETIEQLSGLPIDIISTGPDRAETLVRRHPFDV</sequence>
<keyword evidence="3 8" id="KW-0479">Metal-binding</keyword>
<dbReference type="InterPro" id="IPR042111">
    <property type="entry name" value="Adenylosuccinate_synth_dom3"/>
</dbReference>
<accession>A0ABW4YCK7</accession>
<dbReference type="CDD" id="cd03108">
    <property type="entry name" value="AdSS"/>
    <property type="match status" value="1"/>
</dbReference>
<evidence type="ECO:0000256" key="4">
    <source>
        <dbReference type="ARBA" id="ARBA00022741"/>
    </source>
</evidence>
<dbReference type="GO" id="GO:0004019">
    <property type="term" value="F:adenylosuccinate synthase activity"/>
    <property type="evidence" value="ECO:0007669"/>
    <property type="project" value="UniProtKB-EC"/>
</dbReference>
<proteinExistence type="inferred from homology"/>
<dbReference type="Gene3D" id="3.90.170.10">
    <property type="entry name" value="Adenylosuccinate Synthetase, subunit A, domain 3"/>
    <property type="match status" value="1"/>
</dbReference>
<evidence type="ECO:0000313" key="11">
    <source>
        <dbReference type="EMBL" id="MFD2113371.1"/>
    </source>
</evidence>
<dbReference type="Gene3D" id="1.10.300.10">
    <property type="entry name" value="Adenylosuccinate Synthetase, subunit A, domain 2"/>
    <property type="match status" value="1"/>
</dbReference>
<keyword evidence="7 8" id="KW-0342">GTP-binding</keyword>
<comment type="subcellular location">
    <subcellularLocation>
        <location evidence="8">Cytoplasm</location>
    </subcellularLocation>
</comment>
<evidence type="ECO:0000313" key="12">
    <source>
        <dbReference type="Proteomes" id="UP001597337"/>
    </source>
</evidence>
<protein>
    <recommendedName>
        <fullName evidence="8 10">Adenylosuccinate synthetase</fullName>
        <shortName evidence="8">AMPSase</shortName>
        <shortName evidence="8">AdSS</shortName>
        <ecNumber evidence="8 10">6.3.4.4</ecNumber>
    </recommendedName>
    <alternativeName>
        <fullName evidence="8">IMP--aspartate ligase</fullName>
    </alternativeName>
</protein>
<comment type="catalytic activity">
    <reaction evidence="8 10">
        <text>IMP + L-aspartate + GTP = N(6)-(1,2-dicarboxyethyl)-AMP + GDP + phosphate + 2 H(+)</text>
        <dbReference type="Rhea" id="RHEA:15753"/>
        <dbReference type="ChEBI" id="CHEBI:15378"/>
        <dbReference type="ChEBI" id="CHEBI:29991"/>
        <dbReference type="ChEBI" id="CHEBI:37565"/>
        <dbReference type="ChEBI" id="CHEBI:43474"/>
        <dbReference type="ChEBI" id="CHEBI:57567"/>
        <dbReference type="ChEBI" id="CHEBI:58053"/>
        <dbReference type="ChEBI" id="CHEBI:58189"/>
        <dbReference type="EC" id="6.3.4.4"/>
    </reaction>
</comment>
<evidence type="ECO:0000256" key="7">
    <source>
        <dbReference type="ARBA" id="ARBA00023134"/>
    </source>
</evidence>
<name>A0ABW4YCK7_9GAMM</name>
<comment type="pathway">
    <text evidence="8 10">Purine metabolism; AMP biosynthesis via de novo pathway; AMP from IMP: step 1/2.</text>
</comment>
<dbReference type="PANTHER" id="PTHR11846">
    <property type="entry name" value="ADENYLOSUCCINATE SYNTHETASE"/>
    <property type="match status" value="1"/>
</dbReference>
<feature type="binding site" description="in other chain" evidence="8">
    <location>
        <position position="304"/>
    </location>
    <ligand>
        <name>IMP</name>
        <dbReference type="ChEBI" id="CHEBI:58053"/>
        <note>ligand shared between dimeric partners</note>
    </ligand>
</feature>
<dbReference type="NCBIfam" id="TIGR00184">
    <property type="entry name" value="purA"/>
    <property type="match status" value="1"/>
</dbReference>
<evidence type="ECO:0000256" key="9">
    <source>
        <dbReference type="PROSITE-ProRule" id="PRU10134"/>
    </source>
</evidence>
<feature type="binding site" evidence="8">
    <location>
        <begin position="13"/>
        <end position="19"/>
    </location>
    <ligand>
        <name>GTP</name>
        <dbReference type="ChEBI" id="CHEBI:37565"/>
    </ligand>
</feature>
<dbReference type="Proteomes" id="UP001597337">
    <property type="component" value="Unassembled WGS sequence"/>
</dbReference>
<dbReference type="SMART" id="SM00788">
    <property type="entry name" value="Adenylsucc_synt"/>
    <property type="match status" value="1"/>
</dbReference>
<feature type="binding site" evidence="8">
    <location>
        <begin position="332"/>
        <end position="334"/>
    </location>
    <ligand>
        <name>GTP</name>
        <dbReference type="ChEBI" id="CHEBI:37565"/>
    </ligand>
</feature>
<comment type="cofactor">
    <cofactor evidence="8">
        <name>Mg(2+)</name>
        <dbReference type="ChEBI" id="CHEBI:18420"/>
    </cofactor>
    <text evidence="8">Binds 1 Mg(2+) ion per subunit.</text>
</comment>
<evidence type="ECO:0000256" key="10">
    <source>
        <dbReference type="RuleBase" id="RU000520"/>
    </source>
</evidence>
<feature type="active site" evidence="9">
    <location>
        <position position="141"/>
    </location>
</feature>
<keyword evidence="6 8" id="KW-0460">Magnesium</keyword>
<feature type="binding site" description="in other chain" evidence="8">
    <location>
        <begin position="14"/>
        <end position="17"/>
    </location>
    <ligand>
        <name>IMP</name>
        <dbReference type="ChEBI" id="CHEBI:58053"/>
        <note>ligand shared between dimeric partners</note>
    </ligand>
</feature>
<feature type="binding site" evidence="8">
    <location>
        <position position="144"/>
    </location>
    <ligand>
        <name>IMP</name>
        <dbReference type="ChEBI" id="CHEBI:58053"/>
        <note>ligand shared between dimeric partners</note>
    </ligand>
</feature>
<feature type="binding site" description="in other chain" evidence="8">
    <location>
        <position position="130"/>
    </location>
    <ligand>
        <name>IMP</name>
        <dbReference type="ChEBI" id="CHEBI:58053"/>
        <note>ligand shared between dimeric partners</note>
    </ligand>
</feature>
<evidence type="ECO:0000256" key="8">
    <source>
        <dbReference type="HAMAP-Rule" id="MF_00011"/>
    </source>
</evidence>
<dbReference type="InterPro" id="IPR042109">
    <property type="entry name" value="Adenylosuccinate_synth_dom1"/>
</dbReference>
<feature type="binding site" evidence="8">
    <location>
        <begin position="41"/>
        <end position="43"/>
    </location>
    <ligand>
        <name>GTP</name>
        <dbReference type="ChEBI" id="CHEBI:37565"/>
    </ligand>
</feature>
<keyword evidence="5 8" id="KW-0658">Purine biosynthesis</keyword>
<feature type="binding site" description="in other chain" evidence="8">
    <location>
        <begin position="39"/>
        <end position="42"/>
    </location>
    <ligand>
        <name>IMP</name>
        <dbReference type="ChEBI" id="CHEBI:58053"/>
        <note>ligand shared between dimeric partners</note>
    </ligand>
</feature>
<dbReference type="RefSeq" id="WP_386028172.1">
    <property type="nucleotide sequence ID" value="NZ_JBHUHX010000048.1"/>
</dbReference>
<organism evidence="11 12">
    <name type="scientific">Thiorhodococcus fuscus</name>
    <dbReference type="NCBI Taxonomy" id="527200"/>
    <lineage>
        <taxon>Bacteria</taxon>
        <taxon>Pseudomonadati</taxon>
        <taxon>Pseudomonadota</taxon>
        <taxon>Gammaproteobacteria</taxon>
        <taxon>Chromatiales</taxon>
        <taxon>Chromatiaceae</taxon>
        <taxon>Thiorhodococcus</taxon>
    </lineage>
</organism>
<comment type="similarity">
    <text evidence="8 10">Belongs to the adenylosuccinate synthetase family.</text>
</comment>
<dbReference type="Gene3D" id="3.40.440.10">
    <property type="entry name" value="Adenylosuccinate Synthetase, subunit A, domain 1"/>
    <property type="match status" value="1"/>
</dbReference>
<dbReference type="InterPro" id="IPR018220">
    <property type="entry name" value="Adenylosuccin_syn_GTP-bd"/>
</dbReference>
<dbReference type="Pfam" id="PF00709">
    <property type="entry name" value="Adenylsucc_synt"/>
    <property type="match status" value="1"/>
</dbReference>
<keyword evidence="4 8" id="KW-0547">Nucleotide-binding</keyword>
<reference evidence="12" key="1">
    <citation type="journal article" date="2019" name="Int. J. Syst. Evol. Microbiol.">
        <title>The Global Catalogue of Microorganisms (GCM) 10K type strain sequencing project: providing services to taxonomists for standard genome sequencing and annotation.</title>
        <authorList>
            <consortium name="The Broad Institute Genomics Platform"/>
            <consortium name="The Broad Institute Genome Sequencing Center for Infectious Disease"/>
            <person name="Wu L."/>
            <person name="Ma J."/>
        </authorList>
    </citation>
    <scope>NUCLEOTIDE SEQUENCE [LARGE SCALE GENOMIC DNA]</scope>
    <source>
        <strain evidence="12">KACC 12597</strain>
    </source>
</reference>
<dbReference type="PROSITE" id="PS01266">
    <property type="entry name" value="ADENYLOSUCCIN_SYN_1"/>
    <property type="match status" value="1"/>
</dbReference>
<comment type="caution">
    <text evidence="11">The sequence shown here is derived from an EMBL/GenBank/DDBJ whole genome shotgun (WGS) entry which is preliminary data.</text>
</comment>
<feature type="binding site" evidence="8">
    <location>
        <position position="306"/>
    </location>
    <ligand>
        <name>GTP</name>
        <dbReference type="ChEBI" id="CHEBI:37565"/>
    </ligand>
</feature>
<feature type="active site" description="Proton acceptor" evidence="8">
    <location>
        <position position="14"/>
    </location>
</feature>
<dbReference type="PANTHER" id="PTHR11846:SF0">
    <property type="entry name" value="ADENYLOSUCCINATE SYNTHETASE"/>
    <property type="match status" value="1"/>
</dbReference>
<feature type="binding site" evidence="8">
    <location>
        <position position="41"/>
    </location>
    <ligand>
        <name>Mg(2+)</name>
        <dbReference type="ChEBI" id="CHEBI:18420"/>
    </ligand>
</feature>
<feature type="active site" description="Proton donor" evidence="8">
    <location>
        <position position="42"/>
    </location>
</feature>
<evidence type="ECO:0000256" key="5">
    <source>
        <dbReference type="ARBA" id="ARBA00022755"/>
    </source>
</evidence>
<evidence type="ECO:0000256" key="3">
    <source>
        <dbReference type="ARBA" id="ARBA00022723"/>
    </source>
</evidence>
<dbReference type="PROSITE" id="PS00513">
    <property type="entry name" value="ADENYLOSUCCIN_SYN_2"/>
    <property type="match status" value="1"/>
</dbReference>